<proteinExistence type="inferred from homology"/>
<name>A0A0P1G9T3_9RHOB</name>
<evidence type="ECO:0000256" key="8">
    <source>
        <dbReference type="ARBA" id="ARBA00047767"/>
    </source>
</evidence>
<keyword evidence="7 9" id="KW-0665">Pyrimidine biosynthesis</keyword>
<keyword evidence="3 9" id="KW-0808">Transferase</keyword>
<dbReference type="Gene3D" id="3.40.1160.10">
    <property type="entry name" value="Acetylglutamate kinase-like"/>
    <property type="match status" value="1"/>
</dbReference>
<evidence type="ECO:0000313" key="14">
    <source>
        <dbReference type="Proteomes" id="UP000051887"/>
    </source>
</evidence>
<dbReference type="GO" id="GO:0033862">
    <property type="term" value="F:UMP kinase activity"/>
    <property type="evidence" value="ECO:0007669"/>
    <property type="project" value="UniProtKB-EC"/>
</dbReference>
<dbReference type="NCBIfam" id="TIGR02075">
    <property type="entry name" value="pyrH_bact"/>
    <property type="match status" value="1"/>
</dbReference>
<evidence type="ECO:0000256" key="5">
    <source>
        <dbReference type="ARBA" id="ARBA00022777"/>
    </source>
</evidence>
<keyword evidence="5 9" id="KW-0418">Kinase</keyword>
<dbReference type="FunFam" id="3.40.1160.10:FF:000001">
    <property type="entry name" value="Uridylate kinase"/>
    <property type="match status" value="1"/>
</dbReference>
<gene>
    <name evidence="9 12" type="primary">pyrH</name>
    <name evidence="11" type="ORF">TL5118_03460</name>
    <name evidence="12" type="ORF">TL5120_02700</name>
</gene>
<dbReference type="Pfam" id="PF00696">
    <property type="entry name" value="AA_kinase"/>
    <property type="match status" value="1"/>
</dbReference>
<feature type="binding site" evidence="9">
    <location>
        <position position="226"/>
    </location>
    <ligand>
        <name>ATP</name>
        <dbReference type="ChEBI" id="CHEBI:30616"/>
    </ligand>
</feature>
<keyword evidence="6 9" id="KW-0067">ATP-binding</keyword>
<comment type="caution">
    <text evidence="9">Lacks conserved residue(s) required for the propagation of feature annotation.</text>
</comment>
<dbReference type="InterPro" id="IPR036393">
    <property type="entry name" value="AceGlu_kinase-like_sf"/>
</dbReference>
<evidence type="ECO:0000313" key="13">
    <source>
        <dbReference type="Proteomes" id="UP000051086"/>
    </source>
</evidence>
<feature type="binding site" evidence="9">
    <location>
        <begin position="66"/>
        <end position="69"/>
    </location>
    <ligand>
        <name>ATP</name>
        <dbReference type="ChEBI" id="CHEBI:30616"/>
    </ligand>
</feature>
<evidence type="ECO:0000256" key="9">
    <source>
        <dbReference type="HAMAP-Rule" id="MF_01220"/>
    </source>
</evidence>
<dbReference type="GO" id="GO:0005737">
    <property type="term" value="C:cytoplasm"/>
    <property type="evidence" value="ECO:0007669"/>
    <property type="project" value="UniProtKB-SubCell"/>
</dbReference>
<dbReference type="UniPathway" id="UPA00159">
    <property type="reaction ID" value="UER00275"/>
</dbReference>
<evidence type="ECO:0000256" key="3">
    <source>
        <dbReference type="ARBA" id="ARBA00022679"/>
    </source>
</evidence>
<feature type="binding site" evidence="9">
    <location>
        <position position="113"/>
    </location>
    <ligand>
        <name>ATP</name>
        <dbReference type="ChEBI" id="CHEBI:30616"/>
    </ligand>
</feature>
<comment type="pathway">
    <text evidence="1 9">Pyrimidine metabolism; CTP biosynthesis via de novo pathway; UDP from UMP (UMPK route): step 1/1.</text>
</comment>
<evidence type="ECO:0000313" key="12">
    <source>
        <dbReference type="EMBL" id="CUH72900.1"/>
    </source>
</evidence>
<comment type="subcellular location">
    <subcellularLocation>
        <location evidence="9">Cytoplasm</location>
    </subcellularLocation>
</comment>
<protein>
    <recommendedName>
        <fullName evidence="9">Uridylate kinase</fullName>
        <shortName evidence="9">UK</shortName>
        <ecNumber evidence="9">2.7.4.22</ecNumber>
    </recommendedName>
    <alternativeName>
        <fullName evidence="9">Uridine monophosphate kinase</fullName>
        <shortName evidence="9">UMP kinase</shortName>
        <shortName evidence="9">UMPK</shortName>
    </alternativeName>
</protein>
<feature type="binding site" evidence="9">
    <location>
        <position position="128"/>
    </location>
    <ligand>
        <name>UMP</name>
        <dbReference type="ChEBI" id="CHEBI:57865"/>
    </ligand>
</feature>
<dbReference type="PANTHER" id="PTHR42833:SF4">
    <property type="entry name" value="URIDYLATE KINASE PUMPKIN, CHLOROPLASTIC"/>
    <property type="match status" value="1"/>
</dbReference>
<comment type="similarity">
    <text evidence="2 9">Belongs to the UMP kinase family.</text>
</comment>
<dbReference type="InterPro" id="IPR015963">
    <property type="entry name" value="Uridylate_kinase_bac"/>
</dbReference>
<evidence type="ECO:0000256" key="6">
    <source>
        <dbReference type="ARBA" id="ARBA00022840"/>
    </source>
</evidence>
<dbReference type="AlphaFoldDB" id="A0A0P1G9T3"/>
<feature type="binding site" evidence="9">
    <location>
        <position position="108"/>
    </location>
    <ligand>
        <name>UMP</name>
        <dbReference type="ChEBI" id="CHEBI:57865"/>
    </ligand>
</feature>
<dbReference type="GO" id="GO:0044210">
    <property type="term" value="P:'de novo' CTP biosynthetic process"/>
    <property type="evidence" value="ECO:0007669"/>
    <property type="project" value="UniProtKB-UniRule"/>
</dbReference>
<organism evidence="12 14">
    <name type="scientific">Thalassovita autumnalis</name>
    <dbReference type="NCBI Taxonomy" id="2072972"/>
    <lineage>
        <taxon>Bacteria</taxon>
        <taxon>Pseudomonadati</taxon>
        <taxon>Pseudomonadota</taxon>
        <taxon>Alphaproteobacteria</taxon>
        <taxon>Rhodobacterales</taxon>
        <taxon>Roseobacteraceae</taxon>
        <taxon>Thalassovita</taxon>
    </lineage>
</organism>
<feature type="binding site" evidence="9">
    <location>
        <position position="223"/>
    </location>
    <ligand>
        <name>ATP</name>
        <dbReference type="ChEBI" id="CHEBI:30616"/>
    </ligand>
</feature>
<feature type="binding site" evidence="9">
    <location>
        <position position="109"/>
    </location>
    <ligand>
        <name>ATP</name>
        <dbReference type="ChEBI" id="CHEBI:30616"/>
    </ligand>
</feature>
<dbReference type="GO" id="GO:0005524">
    <property type="term" value="F:ATP binding"/>
    <property type="evidence" value="ECO:0007669"/>
    <property type="project" value="UniProtKB-KW"/>
</dbReference>
<accession>A0A0P1G9T3</accession>
<dbReference type="Proteomes" id="UP000051086">
    <property type="component" value="Unassembled WGS sequence"/>
</dbReference>
<dbReference type="SUPFAM" id="SSF53633">
    <property type="entry name" value="Carbamate kinase-like"/>
    <property type="match status" value="1"/>
</dbReference>
<comment type="activity regulation">
    <text evidence="9">Allosterically activated by GTP. Inhibited by UTP.</text>
</comment>
<evidence type="ECO:0000313" key="11">
    <source>
        <dbReference type="EMBL" id="CUH69497.1"/>
    </source>
</evidence>
<dbReference type="PANTHER" id="PTHR42833">
    <property type="entry name" value="URIDYLATE KINASE"/>
    <property type="match status" value="1"/>
</dbReference>
<evidence type="ECO:0000256" key="1">
    <source>
        <dbReference type="ARBA" id="ARBA00004791"/>
    </source>
</evidence>
<dbReference type="EMBL" id="CYSB01000040">
    <property type="protein sequence ID" value="CUH69497.1"/>
    <property type="molecule type" value="Genomic_DNA"/>
</dbReference>
<comment type="function">
    <text evidence="9">Catalyzes the reversible phosphorylation of UMP to UDP.</text>
</comment>
<dbReference type="Proteomes" id="UP000051887">
    <property type="component" value="Unassembled WGS sequence"/>
</dbReference>
<feature type="domain" description="Aspartate/glutamate/uridylate kinase" evidence="10">
    <location>
        <begin position="62"/>
        <end position="270"/>
    </location>
</feature>
<dbReference type="InterPro" id="IPR001048">
    <property type="entry name" value="Asp/Glu/Uridylate_kinase"/>
</dbReference>
<feature type="binding site" evidence="9">
    <location>
        <position position="217"/>
    </location>
    <ligand>
        <name>ATP</name>
        <dbReference type="ChEBI" id="CHEBI:30616"/>
    </ligand>
</feature>
<keyword evidence="9" id="KW-0963">Cytoplasm</keyword>
<reference evidence="11 13" key="1">
    <citation type="submission" date="2015-09" db="EMBL/GenBank/DDBJ databases">
        <authorList>
            <person name="Rodrigo-Torres L."/>
            <person name="Arahal D.R."/>
        </authorList>
    </citation>
    <scope>NUCLEOTIDE SEQUENCE [LARGE SCALE GENOMIC DNA]</scope>
    <source>
        <strain evidence="11 13">CECT 5118</strain>
    </source>
</reference>
<evidence type="ECO:0000256" key="4">
    <source>
        <dbReference type="ARBA" id="ARBA00022741"/>
    </source>
</evidence>
<comment type="subunit">
    <text evidence="9">Homohexamer.</text>
</comment>
<comment type="catalytic activity">
    <reaction evidence="8 9">
        <text>UMP + ATP = UDP + ADP</text>
        <dbReference type="Rhea" id="RHEA:24400"/>
        <dbReference type="ChEBI" id="CHEBI:30616"/>
        <dbReference type="ChEBI" id="CHEBI:57865"/>
        <dbReference type="ChEBI" id="CHEBI:58223"/>
        <dbReference type="ChEBI" id="CHEBI:456216"/>
        <dbReference type="EC" id="2.7.4.22"/>
    </reaction>
</comment>
<feature type="binding site" evidence="9">
    <location>
        <begin position="189"/>
        <end position="196"/>
    </location>
    <ligand>
        <name>UMP</name>
        <dbReference type="ChEBI" id="CHEBI:57865"/>
    </ligand>
</feature>
<keyword evidence="4 9" id="KW-0547">Nucleotide-binding</keyword>
<keyword evidence="9" id="KW-0021">Allosteric enzyme</keyword>
<feature type="region of interest" description="Involved in allosteric activation by GTP" evidence="9">
    <location>
        <begin position="74"/>
        <end position="79"/>
    </location>
</feature>
<reference evidence="12 14" key="2">
    <citation type="submission" date="2015-09" db="EMBL/GenBank/DDBJ databases">
        <authorList>
            <consortium name="Swine Surveillance"/>
        </authorList>
    </citation>
    <scope>NUCLEOTIDE SEQUENCE [LARGE SCALE GENOMIC DNA]</scope>
    <source>
        <strain evidence="12 14">5120</strain>
    </source>
</reference>
<evidence type="ECO:0000256" key="7">
    <source>
        <dbReference type="ARBA" id="ARBA00022975"/>
    </source>
</evidence>
<dbReference type="HAMAP" id="MF_01220_B">
    <property type="entry name" value="PyrH_B"/>
    <property type="match status" value="1"/>
</dbReference>
<dbReference type="CDD" id="cd04254">
    <property type="entry name" value="AAK_UMPK-PyrH-Ec"/>
    <property type="match status" value="1"/>
</dbReference>
<evidence type="ECO:0000259" key="10">
    <source>
        <dbReference type="Pfam" id="PF00696"/>
    </source>
</evidence>
<dbReference type="EC" id="2.7.4.22" evidence="9"/>
<evidence type="ECO:0000256" key="2">
    <source>
        <dbReference type="ARBA" id="ARBA00007614"/>
    </source>
</evidence>
<dbReference type="GO" id="GO:0006225">
    <property type="term" value="P:UDP biosynthetic process"/>
    <property type="evidence" value="ECO:0007669"/>
    <property type="project" value="TreeGrafter"/>
</dbReference>
<sequence>MDKTLQFWPHIAQMPKRPDIALNPARFSDILREILSPSQMEPFMAADTSSPVTIEKDTKFNRVMLKISGEALMGDQGMGLHPPTVERIAREVKTVHDLGVEICMVIGGGNIFRGLSGAAQGMERTTADYMGMLATVMNALAMQSALESIGVFTRVISAIRMDEVCEPYIRRRAVRHLEKKRVCIFAAGTGNPYFTTDTAATLRANEMACEAIFMGKNGVDGIYDKDPATNADAVRYEDITYDEVLAKHLKVMDASAIALARDNNLPLIVFPLDEPGGFKGILAGKGTYTTVHS</sequence>
<dbReference type="EMBL" id="CYSC01000035">
    <property type="protein sequence ID" value="CUH72900.1"/>
    <property type="molecule type" value="Genomic_DNA"/>
</dbReference>
<keyword evidence="13" id="KW-1185">Reference proteome</keyword>